<sequence>MKKMQAATILMMSTLIIACDKKTETSTPPKPVKQNPSVPSLLKQNAILAEGINFKTNQFVVVDSVTGKEVKPCIQPKTDKAGDQTCDTRIANVDEAVLNALKIDKPIDGVIVKNNKEIKAKFFVSVKAVFEGSYCNTFFLNGEQYEFCYTQEQIDAALE</sequence>
<reference evidence="2 3" key="1">
    <citation type="submission" date="2020-09" db="EMBL/GenBank/DDBJ databases">
        <title>Methylomonas albis sp. nov. and Methylomonas fluvii sp. nov.: Two cold-adapted methanotrophs from the River Elbe and an amended description of Methylovulum psychrotolerans strain Eb1.</title>
        <authorList>
            <person name="Bussmann I.K."/>
            <person name="Klings K.-W."/>
            <person name="Warnstedt J."/>
            <person name="Hoppert M."/>
            <person name="Saborowski A."/>
            <person name="Horn F."/>
            <person name="Liebner S."/>
        </authorList>
    </citation>
    <scope>NUCLEOTIDE SEQUENCE [LARGE SCALE GENOMIC DNA]</scope>
    <source>
        <strain evidence="2 3">EbA</strain>
    </source>
</reference>
<protein>
    <recommendedName>
        <fullName evidence="4">Lipoprotein</fullName>
    </recommendedName>
</protein>
<dbReference type="EMBL" id="JACXSS010000001">
    <property type="protein sequence ID" value="MBD9356035.1"/>
    <property type="molecule type" value="Genomic_DNA"/>
</dbReference>
<evidence type="ECO:0000313" key="2">
    <source>
        <dbReference type="EMBL" id="MBD9356035.1"/>
    </source>
</evidence>
<keyword evidence="3" id="KW-1185">Reference proteome</keyword>
<gene>
    <name evidence="2" type="ORF">IE877_09055</name>
</gene>
<dbReference type="PROSITE" id="PS51257">
    <property type="entry name" value="PROKAR_LIPOPROTEIN"/>
    <property type="match status" value="1"/>
</dbReference>
<evidence type="ECO:0008006" key="4">
    <source>
        <dbReference type="Google" id="ProtNLM"/>
    </source>
</evidence>
<feature type="signal peptide" evidence="1">
    <location>
        <begin position="1"/>
        <end position="18"/>
    </location>
</feature>
<proteinExistence type="predicted"/>
<dbReference type="RefSeq" id="WP_192374428.1">
    <property type="nucleotide sequence ID" value="NZ_CAJHIV010000001.1"/>
</dbReference>
<feature type="chain" id="PRO_5047445910" description="Lipoprotein" evidence="1">
    <location>
        <begin position="19"/>
        <end position="159"/>
    </location>
</feature>
<name>A0ABR9CZA9_9GAMM</name>
<accession>A0ABR9CZA9</accession>
<comment type="caution">
    <text evidence="2">The sequence shown here is derived from an EMBL/GenBank/DDBJ whole genome shotgun (WGS) entry which is preliminary data.</text>
</comment>
<keyword evidence="1" id="KW-0732">Signal</keyword>
<organism evidence="2 3">
    <name type="scientific">Methylomonas albis</name>
    <dbReference type="NCBI Taxonomy" id="1854563"/>
    <lineage>
        <taxon>Bacteria</taxon>
        <taxon>Pseudomonadati</taxon>
        <taxon>Pseudomonadota</taxon>
        <taxon>Gammaproteobacteria</taxon>
        <taxon>Methylococcales</taxon>
        <taxon>Methylococcaceae</taxon>
        <taxon>Methylomonas</taxon>
    </lineage>
</organism>
<evidence type="ECO:0000256" key="1">
    <source>
        <dbReference type="SAM" id="SignalP"/>
    </source>
</evidence>
<dbReference type="Proteomes" id="UP000652176">
    <property type="component" value="Unassembled WGS sequence"/>
</dbReference>
<evidence type="ECO:0000313" key="3">
    <source>
        <dbReference type="Proteomes" id="UP000652176"/>
    </source>
</evidence>